<accession>A0ABR7NB66</accession>
<organism evidence="1 2">
    <name type="scientific">Jingyaoa shaoxingensis</name>
    <dbReference type="NCBI Taxonomy" id="2763671"/>
    <lineage>
        <taxon>Bacteria</taxon>
        <taxon>Bacillati</taxon>
        <taxon>Bacillota</taxon>
        <taxon>Clostridia</taxon>
        <taxon>Lachnospirales</taxon>
        <taxon>Lachnospiraceae</taxon>
        <taxon>Jingyaoa</taxon>
    </lineage>
</organism>
<dbReference type="RefSeq" id="WP_249308939.1">
    <property type="nucleotide sequence ID" value="NZ_JACRSZ010000011.1"/>
</dbReference>
<evidence type="ECO:0000313" key="1">
    <source>
        <dbReference type="EMBL" id="MBC8573651.1"/>
    </source>
</evidence>
<protein>
    <submittedName>
        <fullName evidence="1">Uncharacterized protein</fullName>
    </submittedName>
</protein>
<keyword evidence="2" id="KW-1185">Reference proteome</keyword>
<reference evidence="1 2" key="1">
    <citation type="submission" date="2020-08" db="EMBL/GenBank/DDBJ databases">
        <title>Genome public.</title>
        <authorList>
            <person name="Liu C."/>
            <person name="Sun Q."/>
        </authorList>
    </citation>
    <scope>NUCLEOTIDE SEQUENCE [LARGE SCALE GENOMIC DNA]</scope>
    <source>
        <strain evidence="1 2">NSJ-46</strain>
    </source>
</reference>
<evidence type="ECO:0000313" key="2">
    <source>
        <dbReference type="Proteomes" id="UP000657421"/>
    </source>
</evidence>
<gene>
    <name evidence="1" type="ORF">H8716_11245</name>
</gene>
<comment type="caution">
    <text evidence="1">The sequence shown here is derived from an EMBL/GenBank/DDBJ whole genome shotgun (WGS) entry which is preliminary data.</text>
</comment>
<proteinExistence type="predicted"/>
<name>A0ABR7NB66_9FIRM</name>
<dbReference type="EMBL" id="JACRSZ010000011">
    <property type="protein sequence ID" value="MBC8573651.1"/>
    <property type="molecule type" value="Genomic_DNA"/>
</dbReference>
<sequence length="126" mass="14616">MSMKEFVETGGSVLLIVLTLVQVAPIRINPWSAIARTIGKALNADLNEKMDANEAKTARYRILRFDDEIRHKMRHSKEHFDQIIEDVDTYERYCQDHPRFPNGKAVSATDNVKRTYEKCKDENSFL</sequence>
<dbReference type="Proteomes" id="UP000657421">
    <property type="component" value="Unassembled WGS sequence"/>
</dbReference>